<gene>
    <name evidence="1" type="ORF">E5329_06635</name>
</gene>
<sequence>MKKKFITALLCAAMTASMLAGCGSNNGGNSGGNDANADANADAGDDANADANADAGDDAEGASGDENTLTVWCWDPKFNIYAMEQAGKVYQAEHPEFNVNVVETPWDDVQKKLTTAATGGAMDTLPDIMLVQDNAFQKNVISFPEAFTDLTDSGIDFTQFGEAKTAYSVVDGKNYGVPFDNGAVVACYRTDILEEAGFTLDDFTDITWDEYLEKGKVVLEKTGKPLLSCQSTESDVIMMMLQSCGASLFDDSGNPAMVGNESLKKVMETYQQLVETGVCKLVNSWDEYVQTLTTETVAGTINGCWIMASIQSAADQSGKWGLTNMPSLVGVDGATNYSNNGGSSWAITSNCKNMELAKDFLKSTFAGSVELYETILPDSGALATYLPAGDSDVYAEPSEFYGGDAVFKKITEYASKCPSNNTGVYYYEGRDAIATAIQNVVGGSDIDTELEIAQSTVEGLMEQ</sequence>
<comment type="caution">
    <text evidence="1">The sequence shown here is derived from an EMBL/GenBank/DDBJ whole genome shotgun (WGS) entry which is preliminary data.</text>
</comment>
<accession>A0AC61RYI7</accession>
<dbReference type="Proteomes" id="UP000304953">
    <property type="component" value="Unassembled WGS sequence"/>
</dbReference>
<dbReference type="EMBL" id="SRYA01000010">
    <property type="protein sequence ID" value="TGY97120.1"/>
    <property type="molecule type" value="Genomic_DNA"/>
</dbReference>
<proteinExistence type="predicted"/>
<evidence type="ECO:0000313" key="1">
    <source>
        <dbReference type="EMBL" id="TGY97120.1"/>
    </source>
</evidence>
<protein>
    <submittedName>
        <fullName evidence="1">Extracellular solute-binding protein</fullName>
    </submittedName>
</protein>
<name>A0AC61RYI7_9FIRM</name>
<organism evidence="1 2">
    <name type="scientific">Petralouisia muris</name>
    <dbReference type="NCBI Taxonomy" id="3032872"/>
    <lineage>
        <taxon>Bacteria</taxon>
        <taxon>Bacillati</taxon>
        <taxon>Bacillota</taxon>
        <taxon>Clostridia</taxon>
        <taxon>Lachnospirales</taxon>
        <taxon>Lachnospiraceae</taxon>
        <taxon>Petralouisia</taxon>
    </lineage>
</organism>
<evidence type="ECO:0000313" key="2">
    <source>
        <dbReference type="Proteomes" id="UP000304953"/>
    </source>
</evidence>
<keyword evidence="2" id="KW-1185">Reference proteome</keyword>
<reference evidence="1" key="1">
    <citation type="submission" date="2019-04" db="EMBL/GenBank/DDBJ databases">
        <title>Microbes associate with the intestines of laboratory mice.</title>
        <authorList>
            <person name="Navarre W."/>
            <person name="Wong E."/>
            <person name="Huang K."/>
            <person name="Tropini C."/>
            <person name="Ng K."/>
            <person name="Yu B."/>
        </authorList>
    </citation>
    <scope>NUCLEOTIDE SEQUENCE</scope>
    <source>
        <strain evidence="1">NM01_1-7b</strain>
    </source>
</reference>